<evidence type="ECO:0000313" key="1">
    <source>
        <dbReference type="EMBL" id="EGN94548.1"/>
    </source>
</evidence>
<feature type="non-terminal residue" evidence="1">
    <location>
        <position position="1"/>
    </location>
</feature>
<dbReference type="InParanoid" id="F8QBG2"/>
<dbReference type="HOGENOM" id="CLU_2612670_0_0_1"/>
<accession>F8QBG2</accession>
<organism evidence="2">
    <name type="scientific">Serpula lacrymans var. lacrymans (strain S7.3)</name>
    <name type="common">Dry rot fungus</name>
    <dbReference type="NCBI Taxonomy" id="936435"/>
    <lineage>
        <taxon>Eukaryota</taxon>
        <taxon>Fungi</taxon>
        <taxon>Dikarya</taxon>
        <taxon>Basidiomycota</taxon>
        <taxon>Agaricomycotina</taxon>
        <taxon>Agaricomycetes</taxon>
        <taxon>Agaricomycetidae</taxon>
        <taxon>Boletales</taxon>
        <taxon>Coniophorineae</taxon>
        <taxon>Serpulaceae</taxon>
        <taxon>Serpula</taxon>
    </lineage>
</organism>
<gene>
    <name evidence="1" type="ORF">SERLA73DRAFT_62505</name>
</gene>
<protein>
    <submittedName>
        <fullName evidence="1">Uncharacterized protein</fullName>
    </submittedName>
</protein>
<sequence>WIALYQEGVNRKFIELRERLPSWGEAVDSQVQQYLESIGMLGERVGHDSWDWECEHYFGKDGLKVKDGAPVILLSKKNE</sequence>
<dbReference type="EMBL" id="GL945488">
    <property type="protein sequence ID" value="EGN94548.1"/>
    <property type="molecule type" value="Genomic_DNA"/>
</dbReference>
<keyword evidence="2" id="KW-1185">Reference proteome</keyword>
<reference evidence="2" key="1">
    <citation type="journal article" date="2011" name="Science">
        <title>The plant cell wall-decomposing machinery underlies the functional diversity of forest fungi.</title>
        <authorList>
            <person name="Eastwood D.C."/>
            <person name="Floudas D."/>
            <person name="Binder M."/>
            <person name="Majcherczyk A."/>
            <person name="Schneider P."/>
            <person name="Aerts A."/>
            <person name="Asiegbu F.O."/>
            <person name="Baker S.E."/>
            <person name="Barry K."/>
            <person name="Bendiksby M."/>
            <person name="Blumentritt M."/>
            <person name="Coutinho P.M."/>
            <person name="Cullen D."/>
            <person name="de Vries R.P."/>
            <person name="Gathman A."/>
            <person name="Goodell B."/>
            <person name="Henrissat B."/>
            <person name="Ihrmark K."/>
            <person name="Kauserud H."/>
            <person name="Kohler A."/>
            <person name="LaButti K."/>
            <person name="Lapidus A."/>
            <person name="Lavin J.L."/>
            <person name="Lee Y.-H."/>
            <person name="Lindquist E."/>
            <person name="Lilly W."/>
            <person name="Lucas S."/>
            <person name="Morin E."/>
            <person name="Murat C."/>
            <person name="Oguiza J.A."/>
            <person name="Park J."/>
            <person name="Pisabarro A.G."/>
            <person name="Riley R."/>
            <person name="Rosling A."/>
            <person name="Salamov A."/>
            <person name="Schmidt O."/>
            <person name="Schmutz J."/>
            <person name="Skrede I."/>
            <person name="Stenlid J."/>
            <person name="Wiebenga A."/>
            <person name="Xie X."/>
            <person name="Kuees U."/>
            <person name="Hibbett D.S."/>
            <person name="Hoffmeister D."/>
            <person name="Hoegberg N."/>
            <person name="Martin F."/>
            <person name="Grigoriev I.V."/>
            <person name="Watkinson S.C."/>
        </authorList>
    </citation>
    <scope>NUCLEOTIDE SEQUENCE [LARGE SCALE GENOMIC DNA]</scope>
    <source>
        <strain evidence="2">strain S7.3</strain>
    </source>
</reference>
<dbReference type="Proteomes" id="UP000008063">
    <property type="component" value="Unassembled WGS sequence"/>
</dbReference>
<proteinExistence type="predicted"/>
<name>F8QBG2_SERL3</name>
<dbReference type="AlphaFoldDB" id="F8QBG2"/>
<evidence type="ECO:0000313" key="2">
    <source>
        <dbReference type="Proteomes" id="UP000008063"/>
    </source>
</evidence>